<dbReference type="Gene3D" id="2.40.50.140">
    <property type="entry name" value="Nucleic acid-binding proteins"/>
    <property type="match status" value="4"/>
</dbReference>
<accession>A0A1D1XQZ8</accession>
<evidence type="ECO:0000256" key="4">
    <source>
        <dbReference type="ARBA" id="ARBA00022723"/>
    </source>
</evidence>
<dbReference type="CDD" id="cd04474">
    <property type="entry name" value="RPA1_DBD_A"/>
    <property type="match status" value="1"/>
</dbReference>
<feature type="compositionally biased region" description="Polar residues" evidence="13">
    <location>
        <begin position="162"/>
        <end position="179"/>
    </location>
</feature>
<keyword evidence="9" id="KW-0233">DNA recombination</keyword>
<dbReference type="SUPFAM" id="SSF50249">
    <property type="entry name" value="Nucleic acid-binding proteins"/>
    <property type="match status" value="4"/>
</dbReference>
<dbReference type="Pfam" id="PF08646">
    <property type="entry name" value="Rep_fac-A_C"/>
    <property type="match status" value="1"/>
</dbReference>
<keyword evidence="6 12" id="KW-0863">Zinc-finger</keyword>
<reference evidence="18" key="1">
    <citation type="submission" date="2015-07" db="EMBL/GenBank/DDBJ databases">
        <title>Transcriptome Assembly of Anthurium amnicola.</title>
        <authorList>
            <person name="Suzuki J."/>
        </authorList>
    </citation>
    <scope>NUCLEOTIDE SEQUENCE</scope>
</reference>
<dbReference type="GO" id="GO:0006310">
    <property type="term" value="P:DNA recombination"/>
    <property type="evidence" value="ECO:0007669"/>
    <property type="project" value="UniProtKB-KW"/>
</dbReference>
<evidence type="ECO:0000259" key="17">
    <source>
        <dbReference type="Pfam" id="PF16900"/>
    </source>
</evidence>
<feature type="non-terminal residue" evidence="18">
    <location>
        <position position="1"/>
    </location>
</feature>
<feature type="compositionally biased region" description="Low complexity" evidence="13">
    <location>
        <begin position="140"/>
        <end position="152"/>
    </location>
</feature>
<evidence type="ECO:0000256" key="8">
    <source>
        <dbReference type="ARBA" id="ARBA00023125"/>
    </source>
</evidence>
<protein>
    <recommendedName>
        <fullName evidence="12">Replication protein A subunit</fullName>
    </recommendedName>
</protein>
<feature type="domain" description="Replication factor-A protein 1 N-terminal" evidence="15">
    <location>
        <begin position="10"/>
        <end position="116"/>
    </location>
</feature>
<evidence type="ECO:0000256" key="7">
    <source>
        <dbReference type="ARBA" id="ARBA00022833"/>
    </source>
</evidence>
<dbReference type="InterPro" id="IPR047192">
    <property type="entry name" value="Euk_RPA1_DBD_C"/>
</dbReference>
<dbReference type="Pfam" id="PF01336">
    <property type="entry name" value="tRNA_anti-codon"/>
    <property type="match status" value="1"/>
</dbReference>
<evidence type="ECO:0000256" key="6">
    <source>
        <dbReference type="ARBA" id="ARBA00022771"/>
    </source>
</evidence>
<keyword evidence="10" id="KW-0234">DNA repair</keyword>
<dbReference type="FunFam" id="2.40.50.140:FF:000041">
    <property type="entry name" value="Replication protein A subunit"/>
    <property type="match status" value="1"/>
</dbReference>
<dbReference type="CDD" id="cd04475">
    <property type="entry name" value="RPA1_DBD_B"/>
    <property type="match status" value="1"/>
</dbReference>
<evidence type="ECO:0000313" key="18">
    <source>
        <dbReference type="EMBL" id="JAT44809.1"/>
    </source>
</evidence>
<evidence type="ECO:0000256" key="3">
    <source>
        <dbReference type="ARBA" id="ARBA00022705"/>
    </source>
</evidence>
<dbReference type="InterPro" id="IPR004365">
    <property type="entry name" value="NA-bd_OB_tRNA"/>
</dbReference>
<comment type="function">
    <text evidence="12">Component of the replication protein A complex (RPA) required for DNA recombination, repair and replication. The activity of RPA is mediated by single-stranded DNA binding and protein interactions. Probably involved in repair of double-strand DNA breaks (DSBs) induced by genotoxic stresses.</text>
</comment>
<gene>
    <name evidence="18" type="primary">ssb1_1</name>
    <name evidence="18" type="ORF">g.24838</name>
</gene>
<evidence type="ECO:0000256" key="12">
    <source>
        <dbReference type="RuleBase" id="RU364130"/>
    </source>
</evidence>
<keyword evidence="5" id="KW-0227">DNA damage</keyword>
<feature type="region of interest" description="Disordered" evidence="13">
    <location>
        <begin position="132"/>
        <end position="179"/>
    </location>
</feature>
<evidence type="ECO:0000259" key="14">
    <source>
        <dbReference type="Pfam" id="PF01336"/>
    </source>
</evidence>
<organism evidence="18">
    <name type="scientific">Anthurium amnicola</name>
    <dbReference type="NCBI Taxonomy" id="1678845"/>
    <lineage>
        <taxon>Eukaryota</taxon>
        <taxon>Viridiplantae</taxon>
        <taxon>Streptophyta</taxon>
        <taxon>Embryophyta</taxon>
        <taxon>Tracheophyta</taxon>
        <taxon>Spermatophyta</taxon>
        <taxon>Magnoliopsida</taxon>
        <taxon>Liliopsida</taxon>
        <taxon>Araceae</taxon>
        <taxon>Pothoideae</taxon>
        <taxon>Potheae</taxon>
        <taxon>Anthurium</taxon>
    </lineage>
</organism>
<dbReference type="InterPro" id="IPR013955">
    <property type="entry name" value="Rep_factor-A_C"/>
</dbReference>
<evidence type="ECO:0000256" key="5">
    <source>
        <dbReference type="ARBA" id="ARBA00022763"/>
    </source>
</evidence>
<dbReference type="GO" id="GO:0008270">
    <property type="term" value="F:zinc ion binding"/>
    <property type="evidence" value="ECO:0007669"/>
    <property type="project" value="UniProtKB-KW"/>
</dbReference>
<proteinExistence type="inferred from homology"/>
<dbReference type="EMBL" id="GDJX01023127">
    <property type="protein sequence ID" value="JAT44809.1"/>
    <property type="molecule type" value="Transcribed_RNA"/>
</dbReference>
<comment type="subunit">
    <text evidence="12">Heterotrimer of RPA1, RPA2 and RPA3 (canonical replication protein A complex).</text>
</comment>
<dbReference type="InterPro" id="IPR031657">
    <property type="entry name" value="REPA_OB_2"/>
</dbReference>
<keyword evidence="3 12" id="KW-0235">DNA replication</keyword>
<dbReference type="InterPro" id="IPR007199">
    <property type="entry name" value="Rep_factor-A_N"/>
</dbReference>
<keyword evidence="4 12" id="KW-0479">Metal-binding</keyword>
<evidence type="ECO:0000259" key="16">
    <source>
        <dbReference type="Pfam" id="PF08646"/>
    </source>
</evidence>
<keyword evidence="8 12" id="KW-0238">DNA-binding</keyword>
<name>A0A1D1XQZ8_9ARAE</name>
<keyword evidence="11 12" id="KW-0539">Nucleus</keyword>
<dbReference type="FunFam" id="2.40.50.140:FF:000090">
    <property type="entry name" value="Replication protein A subunit"/>
    <property type="match status" value="1"/>
</dbReference>
<dbReference type="NCBIfam" id="TIGR00617">
    <property type="entry name" value="rpa1"/>
    <property type="match status" value="1"/>
</dbReference>
<dbReference type="Pfam" id="PF16900">
    <property type="entry name" value="REPA_OB_2"/>
    <property type="match status" value="1"/>
</dbReference>
<evidence type="ECO:0000259" key="15">
    <source>
        <dbReference type="Pfam" id="PF04057"/>
    </source>
</evidence>
<dbReference type="GO" id="GO:0005634">
    <property type="term" value="C:nucleus"/>
    <property type="evidence" value="ECO:0007669"/>
    <property type="project" value="UniProtKB-SubCell"/>
</dbReference>
<feature type="domain" description="OB" evidence="14">
    <location>
        <begin position="200"/>
        <end position="283"/>
    </location>
</feature>
<sequence length="618" mass="69844">NVTNVGNIISLGCIKDILNENELSRPRDPVLQLVRVNPGSGEQGGSRYKIGLSDGFELIQGIIPEHLIKTVCNGKQLDRGMIIKLTNYNLTSSIPLQANRSNTQKYLVILGFELVKDVPLELYGLKHFSDDTERSRAGISRPPSLNQQQQPPQLRPPVPSTYGLNSSHNNNSTPQRSLNNNLDEGICSIDNISPYHNKWKLKAMVVQKSDLKTWTNSRGSGKLFNVTLMDNTGEIRATAFNELAEEYVKILQLNKVYYISKGKVNIAKKQFSNVQNDYEITIEAGTIIEPANNSVVPIKIKINPIKISDLTKYEKDNTVDVVAAIKEISETTQITTKNQKMLDKRDLMIVDESGYEVRLTTWGQQVNELRHVEIGTVIVCKNARVSDFQGRSLSMYGTSKLLIDPNIPETHSIRDWVVNGGLNKETTGFPSSSYSAGSINAPEKTISQIVNENIGNNNEKGEYFATRGTVVFVKKENIYYAACPSEGCNKKVIEDGENSYRCEKCSRSYDRAEYRYIFGMNISDCTDSIWLQCFNESGNTIIGKDANELNSMKEHEESAFEDWIDSRYFKSYIFKCRAKMETYKERNIIKYQVQEAIPIDYVEHGKTLLNNIKELERL</sequence>
<dbReference type="PANTHER" id="PTHR47165:SF4">
    <property type="entry name" value="OS03G0429900 PROTEIN"/>
    <property type="match status" value="1"/>
</dbReference>
<evidence type="ECO:0000256" key="2">
    <source>
        <dbReference type="ARBA" id="ARBA00005690"/>
    </source>
</evidence>
<evidence type="ECO:0000256" key="10">
    <source>
        <dbReference type="ARBA" id="ARBA00023204"/>
    </source>
</evidence>
<keyword evidence="7 12" id="KW-0862">Zinc</keyword>
<evidence type="ECO:0000256" key="11">
    <source>
        <dbReference type="ARBA" id="ARBA00023242"/>
    </source>
</evidence>
<dbReference type="Pfam" id="PF04057">
    <property type="entry name" value="Rep-A_N"/>
    <property type="match status" value="1"/>
</dbReference>
<dbReference type="CDD" id="cd04476">
    <property type="entry name" value="RPA1_DBD_C"/>
    <property type="match status" value="1"/>
</dbReference>
<dbReference type="GO" id="GO:0003677">
    <property type="term" value="F:DNA binding"/>
    <property type="evidence" value="ECO:0007669"/>
    <property type="project" value="UniProtKB-KW"/>
</dbReference>
<comment type="subcellular location">
    <subcellularLocation>
        <location evidence="1 12">Nucleus</location>
    </subcellularLocation>
</comment>
<feature type="domain" description="Replication factor A C-terminal" evidence="16">
    <location>
        <begin position="463"/>
        <end position="608"/>
    </location>
</feature>
<dbReference type="InterPro" id="IPR004591">
    <property type="entry name" value="Rfa1"/>
</dbReference>
<dbReference type="AlphaFoldDB" id="A0A1D1XQZ8"/>
<comment type="similarity">
    <text evidence="2 12">Belongs to the replication factor A protein 1 family.</text>
</comment>
<evidence type="ECO:0000256" key="1">
    <source>
        <dbReference type="ARBA" id="ARBA00004123"/>
    </source>
</evidence>
<dbReference type="FunFam" id="2.40.50.140:FF:000064">
    <property type="entry name" value="Replication protein A subunit"/>
    <property type="match status" value="1"/>
</dbReference>
<evidence type="ECO:0000256" key="13">
    <source>
        <dbReference type="SAM" id="MobiDB-lite"/>
    </source>
</evidence>
<feature type="domain" description="Replication protein A OB" evidence="17">
    <location>
        <begin position="307"/>
        <end position="403"/>
    </location>
</feature>
<dbReference type="GO" id="GO:0006260">
    <property type="term" value="P:DNA replication"/>
    <property type="evidence" value="ECO:0007669"/>
    <property type="project" value="UniProtKB-KW"/>
</dbReference>
<dbReference type="GO" id="GO:0006281">
    <property type="term" value="P:DNA repair"/>
    <property type="evidence" value="ECO:0007669"/>
    <property type="project" value="UniProtKB-KW"/>
</dbReference>
<evidence type="ECO:0000256" key="9">
    <source>
        <dbReference type="ARBA" id="ARBA00023172"/>
    </source>
</evidence>
<dbReference type="PANTHER" id="PTHR47165">
    <property type="entry name" value="OS03G0429900 PROTEIN"/>
    <property type="match status" value="1"/>
</dbReference>
<dbReference type="InterPro" id="IPR012340">
    <property type="entry name" value="NA-bd_OB-fold"/>
</dbReference>